<proteinExistence type="inferred from homology"/>
<dbReference type="InterPro" id="IPR014729">
    <property type="entry name" value="Rossmann-like_a/b/a_fold"/>
</dbReference>
<dbReference type="SMART" id="SM00893">
    <property type="entry name" value="ETF"/>
    <property type="match status" value="1"/>
</dbReference>
<dbReference type="CDD" id="cd01715">
    <property type="entry name" value="ETF_alpha"/>
    <property type="match status" value="1"/>
</dbReference>
<dbReference type="Proteomes" id="UP000830116">
    <property type="component" value="Chromosome"/>
</dbReference>
<evidence type="ECO:0000259" key="6">
    <source>
        <dbReference type="SMART" id="SM00893"/>
    </source>
</evidence>
<dbReference type="Pfam" id="PF01012">
    <property type="entry name" value="ETF"/>
    <property type="match status" value="1"/>
</dbReference>
<keyword evidence="8" id="KW-1185">Reference proteome</keyword>
<keyword evidence="4" id="KW-0274">FAD</keyword>
<dbReference type="RefSeq" id="WP_243536270.1">
    <property type="nucleotide sequence ID" value="NZ_CP093442.1"/>
</dbReference>
<gene>
    <name evidence="7" type="ORF">MNR06_11795</name>
</gene>
<evidence type="ECO:0000256" key="4">
    <source>
        <dbReference type="ARBA" id="ARBA00022827"/>
    </source>
</evidence>
<dbReference type="PANTHER" id="PTHR43153:SF1">
    <property type="entry name" value="ELECTRON TRANSFER FLAVOPROTEIN SUBUNIT ALPHA, MITOCHONDRIAL"/>
    <property type="match status" value="1"/>
</dbReference>
<evidence type="ECO:0000313" key="8">
    <source>
        <dbReference type="Proteomes" id="UP000830116"/>
    </source>
</evidence>
<dbReference type="InterPro" id="IPR014730">
    <property type="entry name" value="ETF_a/b_N"/>
</dbReference>
<accession>A0ABY4C622</accession>
<evidence type="ECO:0000256" key="1">
    <source>
        <dbReference type="ARBA" id="ARBA00005817"/>
    </source>
</evidence>
<evidence type="ECO:0000256" key="2">
    <source>
        <dbReference type="ARBA" id="ARBA00022448"/>
    </source>
</evidence>
<sequence length="322" mass="33353">MGKVLVFTEHTNGNLKRSSMELLQAAAKSGNTVVAVAFGSHAGDVTAAAGHNGANEIYVVKDASLDSYNPEAFTANIASVVEKVQPTILLASASATGRDLFPRVAARLNTGVASDCTELNISGDTVTATKPMYSGKCFAKVNFENSPVKIVLMRANQLPVAAADTSKSATVVEHAAAKPDLKTLIKEIVKGASEKLDLTEANVIVSGGRGLKEAANFKMLSDLADVLGATVGASRAVVDAGWVGHGMQVGQTGKTVAPTLYIAVGISGAIQHLAGMSGSKVIVAINNDPNAPIFQKATYGIVGDAFEIVPKLTEEFKKALHH</sequence>
<dbReference type="SUPFAM" id="SSF52402">
    <property type="entry name" value="Adenine nucleotide alpha hydrolases-like"/>
    <property type="match status" value="1"/>
</dbReference>
<dbReference type="InterPro" id="IPR001308">
    <property type="entry name" value="ETF_a/FixB"/>
</dbReference>
<dbReference type="PIRSF" id="PIRSF000089">
    <property type="entry name" value="Electra_flavoP_a"/>
    <property type="match status" value="1"/>
</dbReference>
<reference evidence="7" key="1">
    <citation type="submission" date="2022-03" db="EMBL/GenBank/DDBJ databases">
        <title>Genome Identification and Characterization of new species Bdellovibrio reynosense LBG001 sp. nov. from a Mexico soil sample.</title>
        <authorList>
            <person name="Camilli A."/>
            <person name="Ajao Y."/>
            <person name="Guo X."/>
        </authorList>
    </citation>
    <scope>NUCLEOTIDE SEQUENCE</scope>
    <source>
        <strain evidence="7">LBG001</strain>
    </source>
</reference>
<evidence type="ECO:0000256" key="5">
    <source>
        <dbReference type="ARBA" id="ARBA00022982"/>
    </source>
</evidence>
<protein>
    <submittedName>
        <fullName evidence="7">Electron transfer flavoprotein subunit alpha/FixB family protein</fullName>
    </submittedName>
</protein>
<dbReference type="Pfam" id="PF00766">
    <property type="entry name" value="ETF_alpha"/>
    <property type="match status" value="1"/>
</dbReference>
<name>A0ABY4C622_9BACT</name>
<dbReference type="PROSITE" id="PS00696">
    <property type="entry name" value="ETF_ALPHA"/>
    <property type="match status" value="1"/>
</dbReference>
<comment type="similarity">
    <text evidence="1">Belongs to the ETF alpha-subunit/FixB family.</text>
</comment>
<dbReference type="Gene3D" id="3.40.50.620">
    <property type="entry name" value="HUPs"/>
    <property type="match status" value="1"/>
</dbReference>
<dbReference type="InterPro" id="IPR018206">
    <property type="entry name" value="ETF_asu_C_CS"/>
</dbReference>
<evidence type="ECO:0000256" key="3">
    <source>
        <dbReference type="ARBA" id="ARBA00022630"/>
    </source>
</evidence>
<dbReference type="EMBL" id="CP093442">
    <property type="protein sequence ID" value="UOF00380.1"/>
    <property type="molecule type" value="Genomic_DNA"/>
</dbReference>
<dbReference type="InterPro" id="IPR033947">
    <property type="entry name" value="ETF_alpha_N"/>
</dbReference>
<dbReference type="PANTHER" id="PTHR43153">
    <property type="entry name" value="ELECTRON TRANSFER FLAVOPROTEIN ALPHA"/>
    <property type="match status" value="1"/>
</dbReference>
<feature type="domain" description="Electron transfer flavoprotein alpha/beta-subunit N-terminal" evidence="6">
    <location>
        <begin position="4"/>
        <end position="189"/>
    </location>
</feature>
<dbReference type="InterPro" id="IPR014731">
    <property type="entry name" value="ETF_asu_C"/>
</dbReference>
<dbReference type="InterPro" id="IPR029035">
    <property type="entry name" value="DHS-like_NAD/FAD-binding_dom"/>
</dbReference>
<organism evidence="7 8">
    <name type="scientific">Bdellovibrio reynosensis</name>
    <dbReference type="NCBI Taxonomy" id="2835041"/>
    <lineage>
        <taxon>Bacteria</taxon>
        <taxon>Pseudomonadati</taxon>
        <taxon>Bdellovibrionota</taxon>
        <taxon>Bdellovibrionia</taxon>
        <taxon>Bdellovibrionales</taxon>
        <taxon>Pseudobdellovibrionaceae</taxon>
        <taxon>Bdellovibrio</taxon>
    </lineage>
</organism>
<evidence type="ECO:0000313" key="7">
    <source>
        <dbReference type="EMBL" id="UOF00380.1"/>
    </source>
</evidence>
<keyword evidence="5" id="KW-0249">Electron transport</keyword>
<keyword evidence="3" id="KW-0285">Flavoprotein</keyword>
<dbReference type="SUPFAM" id="SSF52467">
    <property type="entry name" value="DHS-like NAD/FAD-binding domain"/>
    <property type="match status" value="1"/>
</dbReference>
<keyword evidence="2" id="KW-0813">Transport</keyword>
<dbReference type="Gene3D" id="3.40.50.1220">
    <property type="entry name" value="TPP-binding domain"/>
    <property type="match status" value="1"/>
</dbReference>